<evidence type="ECO:0000256" key="1">
    <source>
        <dbReference type="SAM" id="MobiDB-lite"/>
    </source>
</evidence>
<gene>
    <name evidence="2" type="primary">nodD1</name>
</gene>
<protein>
    <submittedName>
        <fullName evidence="2">Transcriptional regulatory LysR family protein</fullName>
    </submittedName>
</protein>
<reference evidence="2" key="1">
    <citation type="journal article" date="2010" name="Syst. Appl. Microbiol.">
        <title>Genetic diversity of native soybean bradyrhizobia from different topographical regions along the southern slopes of the Himalayan Mountains in Nepal.</title>
        <authorList>
            <person name="Risal C.P."/>
            <person name="Yokoyama T."/>
            <person name="Ohkama-Ohtsu N."/>
            <person name="Djedidi S."/>
            <person name="Sekimoto H."/>
        </authorList>
    </citation>
    <scope>NUCLEOTIDE SEQUENCE</scope>
    <source>
        <strain evidence="2">TSC 10</strain>
        <strain evidence="3">TTC 4</strain>
    </source>
</reference>
<feature type="non-terminal residue" evidence="2">
    <location>
        <position position="1"/>
    </location>
</feature>
<feature type="region of interest" description="Disordered" evidence="1">
    <location>
        <begin position="210"/>
        <end position="241"/>
    </location>
</feature>
<name>D6RVR3_9BRAD</name>
<sequence>QMLAGSVLWNEGHCTASVNMGRGRGGSMIRSGIRFSKCLASRKGIVPIRLVSNNMGGIRLKPCTTTSIRLLRPCSSKNHSSRFGLSARPNLAVTCPIEMYFSNVSCRDSCLFVRHPTHTRVSSNSVALGCALDMNSSGRMRKSTSPRRSSSSGSSENGSNSNRTAGASCAMRSTILRKKTIVMKSERMTLKRRLDRVGSNASRDMIESWMCSRASRTGPASASAPGVGTSSRPLIVNSSSR</sequence>
<feature type="compositionally biased region" description="Polar residues" evidence="1">
    <location>
        <begin position="228"/>
        <end position="241"/>
    </location>
</feature>
<feature type="region of interest" description="Disordered" evidence="1">
    <location>
        <begin position="136"/>
        <end position="169"/>
    </location>
</feature>
<feature type="non-terminal residue" evidence="2">
    <location>
        <position position="241"/>
    </location>
</feature>
<organism evidence="2">
    <name type="scientific">Bradyrhizobium yuanmingense</name>
    <dbReference type="NCBI Taxonomy" id="108015"/>
    <lineage>
        <taxon>Bacteria</taxon>
        <taxon>Pseudomonadati</taxon>
        <taxon>Pseudomonadota</taxon>
        <taxon>Alphaproteobacteria</taxon>
        <taxon>Hyphomicrobiales</taxon>
        <taxon>Nitrobacteraceae</taxon>
        <taxon>Bradyrhizobium</taxon>
    </lineage>
</organism>
<dbReference type="EMBL" id="AB563481">
    <property type="protein sequence ID" value="BAJ08360.1"/>
    <property type="molecule type" value="Genomic_DNA"/>
</dbReference>
<feature type="compositionally biased region" description="Low complexity" evidence="1">
    <location>
        <begin position="146"/>
        <end position="164"/>
    </location>
</feature>
<proteinExistence type="predicted"/>
<dbReference type="EMBL" id="AB563482">
    <property type="protein sequence ID" value="BAJ08361.1"/>
    <property type="molecule type" value="Genomic_DNA"/>
</dbReference>
<evidence type="ECO:0000313" key="3">
    <source>
        <dbReference type="EMBL" id="BAJ08361.1"/>
    </source>
</evidence>
<accession>D6RVR3</accession>
<evidence type="ECO:0000313" key="2">
    <source>
        <dbReference type="EMBL" id="BAJ08360.1"/>
    </source>
</evidence>
<dbReference type="AlphaFoldDB" id="D6RVR3"/>